<organism evidence="2">
    <name type="scientific">Anguilla anguilla</name>
    <name type="common">European freshwater eel</name>
    <name type="synonym">Muraena anguilla</name>
    <dbReference type="NCBI Taxonomy" id="7936"/>
    <lineage>
        <taxon>Eukaryota</taxon>
        <taxon>Metazoa</taxon>
        <taxon>Chordata</taxon>
        <taxon>Craniata</taxon>
        <taxon>Vertebrata</taxon>
        <taxon>Euteleostomi</taxon>
        <taxon>Actinopterygii</taxon>
        <taxon>Neopterygii</taxon>
        <taxon>Teleostei</taxon>
        <taxon>Anguilliformes</taxon>
        <taxon>Anguillidae</taxon>
        <taxon>Anguilla</taxon>
    </lineage>
</organism>
<evidence type="ECO:0000256" key="1">
    <source>
        <dbReference type="SAM" id="Phobius"/>
    </source>
</evidence>
<keyword evidence="1" id="KW-0472">Membrane</keyword>
<dbReference type="EMBL" id="GBXM01034263">
    <property type="protein sequence ID" value="JAH74314.1"/>
    <property type="molecule type" value="Transcribed_RNA"/>
</dbReference>
<reference evidence="2" key="1">
    <citation type="submission" date="2014-11" db="EMBL/GenBank/DDBJ databases">
        <authorList>
            <person name="Amaro Gonzalez C."/>
        </authorList>
    </citation>
    <scope>NUCLEOTIDE SEQUENCE</scope>
</reference>
<reference evidence="2" key="2">
    <citation type="journal article" date="2015" name="Fish Shellfish Immunol.">
        <title>Early steps in the European eel (Anguilla anguilla)-Vibrio vulnificus interaction in the gills: Role of the RtxA13 toxin.</title>
        <authorList>
            <person name="Callol A."/>
            <person name="Pajuelo D."/>
            <person name="Ebbesson L."/>
            <person name="Teles M."/>
            <person name="MacKenzie S."/>
            <person name="Amaro C."/>
        </authorList>
    </citation>
    <scope>NUCLEOTIDE SEQUENCE</scope>
</reference>
<accession>A0A0E9V891</accession>
<keyword evidence="1" id="KW-0812">Transmembrane</keyword>
<dbReference type="AlphaFoldDB" id="A0A0E9V891"/>
<keyword evidence="1" id="KW-1133">Transmembrane helix</keyword>
<evidence type="ECO:0000313" key="2">
    <source>
        <dbReference type="EMBL" id="JAH74314.1"/>
    </source>
</evidence>
<name>A0A0E9V891_ANGAN</name>
<proteinExistence type="predicted"/>
<sequence>MGKVHLCISTLFWFNSPCYINLHYITVLLFLFFVNLISVLGGKKTSYIGNMGCCT</sequence>
<feature type="transmembrane region" description="Helical" evidence="1">
    <location>
        <begin position="20"/>
        <end position="41"/>
    </location>
</feature>
<protein>
    <submittedName>
        <fullName evidence="2">Uncharacterized protein</fullName>
    </submittedName>
</protein>